<dbReference type="InterPro" id="IPR036928">
    <property type="entry name" value="AS_sf"/>
</dbReference>
<dbReference type="STRING" id="383855.N1QD50"/>
<comment type="similarity">
    <text evidence="1">Belongs to the amidase family.</text>
</comment>
<dbReference type="Pfam" id="PF01425">
    <property type="entry name" value="Amidase"/>
    <property type="match status" value="1"/>
</dbReference>
<dbReference type="RefSeq" id="XP_007922270.1">
    <property type="nucleotide sequence ID" value="XM_007924079.1"/>
</dbReference>
<dbReference type="Proteomes" id="UP000016932">
    <property type="component" value="Unassembled WGS sequence"/>
</dbReference>
<organism evidence="4 5">
    <name type="scientific">Pseudocercospora fijiensis (strain CIRAD86)</name>
    <name type="common">Black leaf streak disease fungus</name>
    <name type="synonym">Mycosphaerella fijiensis</name>
    <dbReference type="NCBI Taxonomy" id="383855"/>
    <lineage>
        <taxon>Eukaryota</taxon>
        <taxon>Fungi</taxon>
        <taxon>Dikarya</taxon>
        <taxon>Ascomycota</taxon>
        <taxon>Pezizomycotina</taxon>
        <taxon>Dothideomycetes</taxon>
        <taxon>Dothideomycetidae</taxon>
        <taxon>Mycosphaerellales</taxon>
        <taxon>Mycosphaerellaceae</taxon>
        <taxon>Pseudocercospora</taxon>
    </lineage>
</organism>
<evidence type="ECO:0000259" key="3">
    <source>
        <dbReference type="Pfam" id="PF01425"/>
    </source>
</evidence>
<accession>N1QD50</accession>
<dbReference type="PANTHER" id="PTHR46072:SF8">
    <property type="entry name" value="AMIDASE DOMAIN-CONTAINING PROTEIN"/>
    <property type="match status" value="1"/>
</dbReference>
<dbReference type="Gene3D" id="3.90.1300.10">
    <property type="entry name" value="Amidase signature (AS) domain"/>
    <property type="match status" value="1"/>
</dbReference>
<reference evidence="4 5" key="1">
    <citation type="journal article" date="2012" name="PLoS Pathog.">
        <title>Diverse lifestyles and strategies of plant pathogenesis encoded in the genomes of eighteen Dothideomycetes fungi.</title>
        <authorList>
            <person name="Ohm R.A."/>
            <person name="Feau N."/>
            <person name="Henrissat B."/>
            <person name="Schoch C.L."/>
            <person name="Horwitz B.A."/>
            <person name="Barry K.W."/>
            <person name="Condon B.J."/>
            <person name="Copeland A.C."/>
            <person name="Dhillon B."/>
            <person name="Glaser F."/>
            <person name="Hesse C.N."/>
            <person name="Kosti I."/>
            <person name="LaButti K."/>
            <person name="Lindquist E.A."/>
            <person name="Lucas S."/>
            <person name="Salamov A.A."/>
            <person name="Bradshaw R.E."/>
            <person name="Ciuffetti L."/>
            <person name="Hamelin R.C."/>
            <person name="Kema G.H.J."/>
            <person name="Lawrence C."/>
            <person name="Scott J.A."/>
            <person name="Spatafora J.W."/>
            <person name="Turgeon B.G."/>
            <person name="de Wit P.J.G.M."/>
            <person name="Zhong S."/>
            <person name="Goodwin S.B."/>
            <person name="Grigoriev I.V."/>
        </authorList>
    </citation>
    <scope>NUCLEOTIDE SEQUENCE [LARGE SCALE GENOMIC DNA]</scope>
    <source>
        <strain evidence="4 5">CIRAD86</strain>
    </source>
</reference>
<dbReference type="OrthoDB" id="6428749at2759"/>
<evidence type="ECO:0000256" key="1">
    <source>
        <dbReference type="ARBA" id="ARBA00009199"/>
    </source>
</evidence>
<dbReference type="GO" id="GO:0016787">
    <property type="term" value="F:hydrolase activity"/>
    <property type="evidence" value="ECO:0007669"/>
    <property type="project" value="UniProtKB-KW"/>
</dbReference>
<dbReference type="PANTHER" id="PTHR46072">
    <property type="entry name" value="AMIDASE-RELATED-RELATED"/>
    <property type="match status" value="1"/>
</dbReference>
<dbReference type="GeneID" id="19330647"/>
<dbReference type="HOGENOM" id="CLU_009600_9_2_1"/>
<keyword evidence="2" id="KW-0378">Hydrolase</keyword>
<keyword evidence="5" id="KW-1185">Reference proteome</keyword>
<proteinExistence type="inferred from homology"/>
<dbReference type="PIRSF" id="PIRSF001221">
    <property type="entry name" value="Amidase_fungi"/>
    <property type="match status" value="1"/>
</dbReference>
<dbReference type="VEuPathDB" id="FungiDB:MYCFIDRAFT_127538"/>
<dbReference type="SUPFAM" id="SSF75304">
    <property type="entry name" value="Amidase signature (AS) enzymes"/>
    <property type="match status" value="1"/>
</dbReference>
<dbReference type="InterPro" id="IPR023631">
    <property type="entry name" value="Amidase_dom"/>
</dbReference>
<dbReference type="KEGG" id="pfj:MYCFIDRAFT_127538"/>
<dbReference type="EMBL" id="KB446555">
    <property type="protein sequence ID" value="EME89768.1"/>
    <property type="molecule type" value="Genomic_DNA"/>
</dbReference>
<sequence>MSSVAWQVTASAKRDELLAHVPPDWKLDEHVVLSAQSPWETLSRALSTGELDITERPAHELLHALRTGDLTASEVAVAFCHRAVLAHELTCCLSELDIRGAIARARELDDFWNTHHSPIGPLHGLPISLMDRFHVAGWDSACGFASWTQAKKSVADEGTLVKSLRELGAVLFCKTNLTVVVQMGETANNIIGTTVSPFNRHLSAGGACGGEGALLALKGSPLGIGTDVAGSSRIPSAFNGLWSLKSSEGRLPYSGIATVLRGLPISGGAIGLMSRSPDGLLEVFQGLLSARPWLSDPRVLELPWRQEKLDAIRRRKSQADAVPGRLVFGIMASDGHVQPHPPVSRAILMLTQALQHCGYETVLWDPPPHAAAVENLFRIFGSTAAAEARLALNQSGEPPVPQLKDACLTASLCDRQQQYQAQYASYWRSFTNLTTSARIPDGVILPATPHTASRHGEFHYFGYSAIANVLDYPAATFPVTVGDREVDQTNGSRSRLSDVDARVQQTFDPQDVHGMPVGLQVMCPRLQEEQVLGLVEVISDALNRFQTFAAT</sequence>
<protein>
    <submittedName>
        <fullName evidence="4">Acetamidase</fullName>
    </submittedName>
</protein>
<dbReference type="AlphaFoldDB" id="N1QD50"/>
<name>N1QD50_PSEFD</name>
<evidence type="ECO:0000313" key="5">
    <source>
        <dbReference type="Proteomes" id="UP000016932"/>
    </source>
</evidence>
<gene>
    <name evidence="4" type="ORF">MYCFIDRAFT_127538</name>
</gene>
<evidence type="ECO:0000256" key="2">
    <source>
        <dbReference type="ARBA" id="ARBA00022801"/>
    </source>
</evidence>
<feature type="domain" description="Amidase" evidence="3">
    <location>
        <begin position="75"/>
        <end position="532"/>
    </location>
</feature>
<dbReference type="eggNOG" id="KOG1212">
    <property type="taxonomic scope" value="Eukaryota"/>
</dbReference>
<evidence type="ECO:0000313" key="4">
    <source>
        <dbReference type="EMBL" id="EME89768.1"/>
    </source>
</evidence>